<gene>
    <name evidence="4" type="ORF">ABIV_1577</name>
    <name evidence="5" type="ORF">CRV05_04310</name>
</gene>
<keyword evidence="1" id="KW-0560">Oxidoreductase</keyword>
<evidence type="ECO:0000313" key="4">
    <source>
        <dbReference type="EMBL" id="AXH12568.1"/>
    </source>
</evidence>
<dbReference type="SUPFAM" id="SSF51735">
    <property type="entry name" value="NAD(P)-binding Rossmann-fold domains"/>
    <property type="match status" value="1"/>
</dbReference>
<evidence type="ECO:0000256" key="1">
    <source>
        <dbReference type="ARBA" id="ARBA00023002"/>
    </source>
</evidence>
<feature type="domain" description="D-isomer specific 2-hydroxyacid dehydrogenase NAD-binding" evidence="3">
    <location>
        <begin position="108"/>
        <end position="279"/>
    </location>
</feature>
<evidence type="ECO:0000313" key="7">
    <source>
        <dbReference type="Proteomes" id="UP000289193"/>
    </source>
</evidence>
<dbReference type="GO" id="GO:0051287">
    <property type="term" value="F:NAD binding"/>
    <property type="evidence" value="ECO:0007669"/>
    <property type="project" value="InterPro"/>
</dbReference>
<organism evidence="5 7">
    <name type="scientific">Halarcobacter bivalviorum</name>
    <dbReference type="NCBI Taxonomy" id="663364"/>
    <lineage>
        <taxon>Bacteria</taxon>
        <taxon>Pseudomonadati</taxon>
        <taxon>Campylobacterota</taxon>
        <taxon>Epsilonproteobacteria</taxon>
        <taxon>Campylobacterales</taxon>
        <taxon>Arcobacteraceae</taxon>
        <taxon>Halarcobacter</taxon>
    </lineage>
</organism>
<evidence type="ECO:0000256" key="2">
    <source>
        <dbReference type="ARBA" id="ARBA00023027"/>
    </source>
</evidence>
<reference evidence="4 6" key="2">
    <citation type="submission" date="2018-07" db="EMBL/GenBank/DDBJ databases">
        <title>Complete genome of the Arcobacter bivalviorum type strain LMG 26154.</title>
        <authorList>
            <person name="Miller W.G."/>
            <person name="Yee E."/>
            <person name="Bono J.L."/>
        </authorList>
    </citation>
    <scope>NUCLEOTIDE SEQUENCE [LARGE SCALE GENOMIC DNA]</scope>
    <source>
        <strain evidence="4 6">LMG 26154</strain>
    </source>
</reference>
<keyword evidence="7" id="KW-1185">Reference proteome</keyword>
<sequence length="314" mass="35867">MKRIVPFVSGCDEETTNLWLEHLQRQMSEYKIIPFEELSEEQKLSSTVAIVANPNPKDIAQLKNLKWIQSLWAGVEKLLQDLPNSSFKIVRMTDLQLAKTMAESVLAWTLYLHKNMPLYLKQQKQKQWKQHIETLPEERNILVLGLGNLGLMSVQKLKENGFSVSGWARTKKEIEGVTTFYEEEGLIQALKGADIVVCLLPLTDETKNLLNKQKLDLLHKKASLINFARGAIIDYEYLAKRLDKKELCHAVLDVFDIEPLPSSSSFWENENITVLPHISAPTNMKTASKIASKNILEYFKKGIIPPFVDTKKGY</sequence>
<dbReference type="InterPro" id="IPR036291">
    <property type="entry name" value="NAD(P)-bd_dom_sf"/>
</dbReference>
<dbReference type="SUPFAM" id="SSF52283">
    <property type="entry name" value="Formate/glycerate dehydrogenase catalytic domain-like"/>
    <property type="match status" value="1"/>
</dbReference>
<protein>
    <submittedName>
        <fullName evidence="5">Glyoxylate/hydroxypyruvate reductase A</fullName>
    </submittedName>
</protein>
<evidence type="ECO:0000313" key="5">
    <source>
        <dbReference type="EMBL" id="RXK10507.1"/>
    </source>
</evidence>
<accession>A0AAX2AA93</accession>
<dbReference type="InterPro" id="IPR006140">
    <property type="entry name" value="D-isomer_DH_NAD-bd"/>
</dbReference>
<dbReference type="AlphaFoldDB" id="A0AAX2AA93"/>
<name>A0AAX2AA93_9BACT</name>
<dbReference type="PANTHER" id="PTHR43333:SF1">
    <property type="entry name" value="D-ISOMER SPECIFIC 2-HYDROXYACID DEHYDROGENASE NAD-BINDING DOMAIN-CONTAINING PROTEIN"/>
    <property type="match status" value="1"/>
</dbReference>
<evidence type="ECO:0000259" key="3">
    <source>
        <dbReference type="Pfam" id="PF02826"/>
    </source>
</evidence>
<evidence type="ECO:0000313" key="6">
    <source>
        <dbReference type="Proteomes" id="UP000253850"/>
    </source>
</evidence>
<dbReference type="KEGG" id="hbv:ABIV_1577"/>
<dbReference type="RefSeq" id="WP_114839395.1">
    <property type="nucleotide sequence ID" value="NZ_CP031217.1"/>
</dbReference>
<dbReference type="Pfam" id="PF02826">
    <property type="entry name" value="2-Hacid_dh_C"/>
    <property type="match status" value="1"/>
</dbReference>
<dbReference type="Gene3D" id="3.40.50.720">
    <property type="entry name" value="NAD(P)-binding Rossmann-like Domain"/>
    <property type="match status" value="2"/>
</dbReference>
<reference evidence="5 7" key="1">
    <citation type="submission" date="2017-10" db="EMBL/GenBank/DDBJ databases">
        <title>Genomics of the genus Arcobacter.</title>
        <authorList>
            <person name="Perez-Cataluna A."/>
            <person name="Figueras M.J."/>
        </authorList>
    </citation>
    <scope>NUCLEOTIDE SEQUENCE [LARGE SCALE GENOMIC DNA]</scope>
    <source>
        <strain evidence="5 7">CECT 7835</strain>
    </source>
</reference>
<dbReference type="PANTHER" id="PTHR43333">
    <property type="entry name" value="2-HACID_DH_C DOMAIN-CONTAINING PROTEIN"/>
    <property type="match status" value="1"/>
</dbReference>
<proteinExistence type="predicted"/>
<keyword evidence="2" id="KW-0520">NAD</keyword>
<dbReference type="EMBL" id="CP031217">
    <property type="protein sequence ID" value="AXH12568.1"/>
    <property type="molecule type" value="Genomic_DNA"/>
</dbReference>
<dbReference type="EMBL" id="PDKM01000002">
    <property type="protein sequence ID" value="RXK10507.1"/>
    <property type="molecule type" value="Genomic_DNA"/>
</dbReference>
<dbReference type="GO" id="GO:0016491">
    <property type="term" value="F:oxidoreductase activity"/>
    <property type="evidence" value="ECO:0007669"/>
    <property type="project" value="UniProtKB-KW"/>
</dbReference>
<dbReference type="Proteomes" id="UP000289193">
    <property type="component" value="Unassembled WGS sequence"/>
</dbReference>
<dbReference type="Proteomes" id="UP000253850">
    <property type="component" value="Chromosome"/>
</dbReference>